<dbReference type="KEGG" id="ifn:GM661_13720"/>
<dbReference type="InterPro" id="IPR027417">
    <property type="entry name" value="P-loop_NTPase"/>
</dbReference>
<dbReference type="InterPro" id="IPR003439">
    <property type="entry name" value="ABC_transporter-like_ATP-bd"/>
</dbReference>
<dbReference type="InterPro" id="IPR003593">
    <property type="entry name" value="AAA+_ATPase"/>
</dbReference>
<dbReference type="Pfam" id="PF00005">
    <property type="entry name" value="ABC_tran"/>
    <property type="match status" value="1"/>
</dbReference>
<organism evidence="5 6">
    <name type="scientific">Iocasia fonsfrigidae</name>
    <dbReference type="NCBI Taxonomy" id="2682810"/>
    <lineage>
        <taxon>Bacteria</taxon>
        <taxon>Bacillati</taxon>
        <taxon>Bacillota</taxon>
        <taxon>Clostridia</taxon>
        <taxon>Halanaerobiales</taxon>
        <taxon>Halanaerobiaceae</taxon>
        <taxon>Iocasia</taxon>
    </lineage>
</organism>
<dbReference type="GO" id="GO:0005524">
    <property type="term" value="F:ATP binding"/>
    <property type="evidence" value="ECO:0007669"/>
    <property type="project" value="UniProtKB-KW"/>
</dbReference>
<proteinExistence type="predicted"/>
<dbReference type="PANTHER" id="PTHR42788">
    <property type="entry name" value="TAURINE IMPORT ATP-BINDING PROTEIN-RELATED"/>
    <property type="match status" value="1"/>
</dbReference>
<dbReference type="SMART" id="SM00382">
    <property type="entry name" value="AAA"/>
    <property type="match status" value="1"/>
</dbReference>
<evidence type="ECO:0000313" key="5">
    <source>
        <dbReference type="EMBL" id="QTL98944.1"/>
    </source>
</evidence>
<evidence type="ECO:0000256" key="3">
    <source>
        <dbReference type="ARBA" id="ARBA00022840"/>
    </source>
</evidence>
<keyword evidence="1" id="KW-0813">Transport</keyword>
<dbReference type="CDD" id="cd03293">
    <property type="entry name" value="ABC_NrtD_SsuB_transporters"/>
    <property type="match status" value="1"/>
</dbReference>
<dbReference type="PROSITE" id="PS00211">
    <property type="entry name" value="ABC_TRANSPORTER_1"/>
    <property type="match status" value="1"/>
</dbReference>
<dbReference type="Gene3D" id="3.40.50.300">
    <property type="entry name" value="P-loop containing nucleotide triphosphate hydrolases"/>
    <property type="match status" value="1"/>
</dbReference>
<dbReference type="AlphaFoldDB" id="A0A8A7KLH6"/>
<evidence type="ECO:0000313" key="6">
    <source>
        <dbReference type="Proteomes" id="UP000665020"/>
    </source>
</evidence>
<evidence type="ECO:0000259" key="4">
    <source>
        <dbReference type="PROSITE" id="PS50893"/>
    </source>
</evidence>
<dbReference type="RefSeq" id="WP_230867346.1">
    <property type="nucleotide sequence ID" value="NZ_CP046640.1"/>
</dbReference>
<reference evidence="5" key="1">
    <citation type="submission" date="2019-12" db="EMBL/GenBank/DDBJ databases">
        <authorList>
            <person name="zhang j."/>
            <person name="sun C.M."/>
        </authorList>
    </citation>
    <scope>NUCLEOTIDE SEQUENCE</scope>
    <source>
        <strain evidence="5">NS-1</strain>
    </source>
</reference>
<accession>A0A8A7KLH6</accession>
<name>A0A8A7KLH6_9FIRM</name>
<feature type="domain" description="ABC transporter" evidence="4">
    <location>
        <begin position="5"/>
        <end position="241"/>
    </location>
</feature>
<keyword evidence="3 5" id="KW-0067">ATP-binding</keyword>
<evidence type="ECO:0000256" key="1">
    <source>
        <dbReference type="ARBA" id="ARBA00022448"/>
    </source>
</evidence>
<dbReference type="SUPFAM" id="SSF52540">
    <property type="entry name" value="P-loop containing nucleoside triphosphate hydrolases"/>
    <property type="match status" value="1"/>
</dbReference>
<sequence length="250" mass="28455">MTEYLHLKNIYKSYQNEKENEKKFVLENIDFTIDRAEFAAVLGPSGCGKTTLLKIAAGFMEAEQGAVYLAGEKISGPSVDRIMVFQEFRQLFPWKTVLDNVVFALQAKDIGNNYAERKRMACSYLKKVELPDVFNYYPYQLSGGMKQRAALARTLAADPEIMLMDEPFGSLDSQTRSNLQNLLIDIWQEAGKTILFVTHDIEEALVLADKIILMESNPGRIKKIINNNLDRPRDRVSTEFVRLYKIIAAV</sequence>
<protein>
    <submittedName>
        <fullName evidence="5">ATP-binding cassette domain-containing protein</fullName>
    </submittedName>
</protein>
<keyword evidence="6" id="KW-1185">Reference proteome</keyword>
<keyword evidence="2" id="KW-0547">Nucleotide-binding</keyword>
<dbReference type="InterPro" id="IPR050166">
    <property type="entry name" value="ABC_transporter_ATP-bind"/>
</dbReference>
<gene>
    <name evidence="5" type="ORF">GM661_13720</name>
</gene>
<evidence type="ECO:0000256" key="2">
    <source>
        <dbReference type="ARBA" id="ARBA00022741"/>
    </source>
</evidence>
<dbReference type="GO" id="GO:0016887">
    <property type="term" value="F:ATP hydrolysis activity"/>
    <property type="evidence" value="ECO:0007669"/>
    <property type="project" value="InterPro"/>
</dbReference>
<dbReference type="InterPro" id="IPR017871">
    <property type="entry name" value="ABC_transporter-like_CS"/>
</dbReference>
<dbReference type="EMBL" id="CP046640">
    <property type="protein sequence ID" value="QTL98944.1"/>
    <property type="molecule type" value="Genomic_DNA"/>
</dbReference>
<dbReference type="Proteomes" id="UP000665020">
    <property type="component" value="Chromosome"/>
</dbReference>
<dbReference type="PANTHER" id="PTHR42788:SF13">
    <property type="entry name" value="ALIPHATIC SULFONATES IMPORT ATP-BINDING PROTEIN SSUB"/>
    <property type="match status" value="1"/>
</dbReference>
<dbReference type="PROSITE" id="PS50893">
    <property type="entry name" value="ABC_TRANSPORTER_2"/>
    <property type="match status" value="1"/>
</dbReference>